<evidence type="ECO:0000256" key="1">
    <source>
        <dbReference type="ARBA" id="ARBA00007637"/>
    </source>
</evidence>
<name>A0ABT8CCD5_9BACT</name>
<dbReference type="InterPro" id="IPR036291">
    <property type="entry name" value="NAD(P)-bd_dom_sf"/>
</dbReference>
<organism evidence="3 4">
    <name type="scientific">Cyclobacterium jeungdonense</name>
    <dbReference type="NCBI Taxonomy" id="708087"/>
    <lineage>
        <taxon>Bacteria</taxon>
        <taxon>Pseudomonadati</taxon>
        <taxon>Bacteroidota</taxon>
        <taxon>Cytophagia</taxon>
        <taxon>Cytophagales</taxon>
        <taxon>Cyclobacteriaceae</taxon>
        <taxon>Cyclobacterium</taxon>
    </lineage>
</organism>
<comment type="similarity">
    <text evidence="1">Belongs to the NAD(P)-dependent epimerase/dehydratase family.</text>
</comment>
<evidence type="ECO:0000313" key="4">
    <source>
        <dbReference type="Proteomes" id="UP001236663"/>
    </source>
</evidence>
<keyword evidence="4" id="KW-1185">Reference proteome</keyword>
<dbReference type="Gene3D" id="3.40.50.720">
    <property type="entry name" value="NAD(P)-binding Rossmann-like Domain"/>
    <property type="match status" value="1"/>
</dbReference>
<reference evidence="4" key="1">
    <citation type="journal article" date="2019" name="Int. J. Syst. Evol. Microbiol.">
        <title>The Global Catalogue of Microorganisms (GCM) 10K type strain sequencing project: providing services to taxonomists for standard genome sequencing and annotation.</title>
        <authorList>
            <consortium name="The Broad Institute Genomics Platform"/>
            <consortium name="The Broad Institute Genome Sequencing Center for Infectious Disease"/>
            <person name="Wu L."/>
            <person name="Ma J."/>
        </authorList>
    </citation>
    <scope>NUCLEOTIDE SEQUENCE [LARGE SCALE GENOMIC DNA]</scope>
    <source>
        <strain evidence="4">CECT 7706</strain>
    </source>
</reference>
<dbReference type="PANTHER" id="PTHR43000">
    <property type="entry name" value="DTDP-D-GLUCOSE 4,6-DEHYDRATASE-RELATED"/>
    <property type="match status" value="1"/>
</dbReference>
<dbReference type="SUPFAM" id="SSF51735">
    <property type="entry name" value="NAD(P)-binding Rossmann-fold domains"/>
    <property type="match status" value="1"/>
</dbReference>
<proteinExistence type="inferred from homology"/>
<dbReference type="Pfam" id="PF01370">
    <property type="entry name" value="Epimerase"/>
    <property type="match status" value="1"/>
</dbReference>
<evidence type="ECO:0000313" key="3">
    <source>
        <dbReference type="EMBL" id="MDN3689478.1"/>
    </source>
</evidence>
<dbReference type="RefSeq" id="WP_205602086.1">
    <property type="nucleotide sequence ID" value="NZ_JAUFQS010000035.1"/>
</dbReference>
<evidence type="ECO:0000259" key="2">
    <source>
        <dbReference type="Pfam" id="PF01370"/>
    </source>
</evidence>
<feature type="domain" description="NAD-dependent epimerase/dehydratase" evidence="2">
    <location>
        <begin position="5"/>
        <end position="200"/>
    </location>
</feature>
<gene>
    <name evidence="3" type="ORF">QWZ15_16745</name>
</gene>
<comment type="caution">
    <text evidence="3">The sequence shown here is derived from an EMBL/GenBank/DDBJ whole genome shotgun (WGS) entry which is preliminary data.</text>
</comment>
<sequence>MIKFLITGSTGFLGKLLVAGNPDSFLPLEDKSTGARIDISKPFSIPYDTVPDVIIHAAGKAHTVPGNAAEEQAFFKVNLEGTQNLCRALERLSSLPKAFIFISTVAVYGRSEGKLLSEDISLDGKTPYAKSKLLAEEWLTQWAKGKGVVLGIVRLPLVVGPHPPGNLGAMISGIRSGKYLRIGKATARKSMVLAEDIPAILPKLAQVGGIYNLTDGYHPSFRELEETICRVLQKPHPREIPLWLAKGLGRVGDLFGPNFKITSDKVAKITSDLTFDDTLAREKLGWKPRRVLDVLPSYL</sequence>
<dbReference type="InterPro" id="IPR001509">
    <property type="entry name" value="Epimerase_deHydtase"/>
</dbReference>
<accession>A0ABT8CCD5</accession>
<dbReference type="EMBL" id="JAUFQS010000035">
    <property type="protein sequence ID" value="MDN3689478.1"/>
    <property type="molecule type" value="Genomic_DNA"/>
</dbReference>
<dbReference type="Proteomes" id="UP001236663">
    <property type="component" value="Unassembled WGS sequence"/>
</dbReference>
<protein>
    <submittedName>
        <fullName evidence="3">NAD-dependent epimerase/dehydratase family protein</fullName>
    </submittedName>
</protein>